<evidence type="ECO:0000313" key="6">
    <source>
        <dbReference type="Proteomes" id="UP000298030"/>
    </source>
</evidence>
<dbReference type="InterPro" id="IPR029044">
    <property type="entry name" value="Nucleotide-diphossugar_trans"/>
</dbReference>
<dbReference type="Pfam" id="PF01370">
    <property type="entry name" value="Epimerase"/>
    <property type="match status" value="1"/>
</dbReference>
<dbReference type="OrthoDB" id="331544at2759"/>
<dbReference type="SUPFAM" id="SSF53448">
    <property type="entry name" value="Nucleotide-diphospho-sugar transferases"/>
    <property type="match status" value="1"/>
</dbReference>
<sequence>MQSQPFIQSLVHPYKRVLVTGGHGFIGSYVAKVLLRSGNLDLVRIVDLQPKPSIFQSEEISHETLLGDLLDPYILQSSLVGVELVLHLAANMGGMGTIHSQNDFEIYSQNHAMTLALVRACVAAGVKGFFYASSACVYPEHLQQSTDVSLREDDAFARSGANIPPRPQGLYGLEKLNTELVLSQMSNSLDIRIARFHNVYGPGGTYMGGREKAPAALLRKSAALALLSPADVQADPELMHIEIWGDGAQRRSFLYIDDAVDAILRLIRSSFESPINIGSDQPISVEELSCIALACASIDPDAVEVQTKKDRPVGVGARNSNNDLVSAVLGWSPTVEIQEGMRRTYGWIDAELRKKVESFTDVEARLKLIQGVQTSKVLNLSSDTVSFAVLLPITSRSSMHPPEACLDNLKRFAHSLVETTQRDISNGQTMSTGGTKFEIRIYLAIDHDDEFLLDPENSPEDILRRLGFAKVKTITCKHPRGHVCALWRDCAREAWGDRCDYYVLLGDDVVIEDEGWMRKVHTEFLDISERRGVPIGVGCVAFMDSSFPGMPTFPVVHRRHMDIFEGEVVPDVFVNQDGDPFLFQLYRRWNCSRMITSRLSNAIGGSDDARYEKKHAKGWTFDTLDGATITLDVVIPCYRVDLTILSRILNLHAPENLSVMFIVVIDDPNSPNIPHLQKLFGHRVDVRIRVNKKNLGASASRNRGMVEESAADWVHFLDDDIVPADNLLAEDEKAIRAHPNAAGLVGNCQFPTASTVFQAAVHLAGVTYFWDIATKMDHDVPWGVTANLIVRRRDDGVTFDLGYPKTGGGEDIDFCRMKREASLKGGHGTFEPAPRVIVTHPWWSEGKRSYWRFYMWSVGDGALVTRFPALTYRDWAWNAPEALVVCFVAPLLWMVLGLFRADATSGGSLFPKGVLGLVLANVLHDLYRNLIRHPERRRELKLAPGVARGPWLCVALIESTFIRMFSECGRLRGVVSRKEWGALGRRFDWFAWRYGEGPSKEEKRNNRERTGLWLAIWAMLFTLV</sequence>
<dbReference type="AlphaFoldDB" id="A0A4Y7SII5"/>
<evidence type="ECO:0000256" key="1">
    <source>
        <dbReference type="ARBA" id="ARBA00007637"/>
    </source>
</evidence>
<evidence type="ECO:0000259" key="4">
    <source>
        <dbReference type="Pfam" id="PF01370"/>
    </source>
</evidence>
<dbReference type="PANTHER" id="PTHR43574">
    <property type="entry name" value="EPIMERASE-RELATED"/>
    <property type="match status" value="1"/>
</dbReference>
<comment type="caution">
    <text evidence="5">The sequence shown here is derived from an EMBL/GenBank/DDBJ whole genome shotgun (WGS) entry which is preliminary data.</text>
</comment>
<proteinExistence type="inferred from homology"/>
<dbReference type="Gene3D" id="3.40.50.720">
    <property type="entry name" value="NAD(P)-binding Rossmann-like Domain"/>
    <property type="match status" value="1"/>
</dbReference>
<protein>
    <submittedName>
        <fullName evidence="5">NAD-dependent epimerase/dehydratase</fullName>
    </submittedName>
</protein>
<dbReference type="CDD" id="cd00761">
    <property type="entry name" value="Glyco_tranf_GTA_type"/>
    <property type="match status" value="1"/>
</dbReference>
<dbReference type="InterPro" id="IPR001509">
    <property type="entry name" value="Epimerase_deHydtase"/>
</dbReference>
<accession>A0A4Y7SII5</accession>
<evidence type="ECO:0000259" key="3">
    <source>
        <dbReference type="Pfam" id="PF00535"/>
    </source>
</evidence>
<dbReference type="Proteomes" id="UP000298030">
    <property type="component" value="Unassembled WGS sequence"/>
</dbReference>
<dbReference type="SUPFAM" id="SSF51735">
    <property type="entry name" value="NAD(P)-binding Rossmann-fold domains"/>
    <property type="match status" value="1"/>
</dbReference>
<feature type="domain" description="NAD-dependent epimerase/dehydratase" evidence="4">
    <location>
        <begin position="17"/>
        <end position="278"/>
    </location>
</feature>
<keyword evidence="6" id="KW-1185">Reference proteome</keyword>
<dbReference type="STRING" id="71717.A0A4Y7SII5"/>
<dbReference type="Pfam" id="PF00535">
    <property type="entry name" value="Glycos_transf_2"/>
    <property type="match status" value="1"/>
</dbReference>
<dbReference type="InterPro" id="IPR001173">
    <property type="entry name" value="Glyco_trans_2-like"/>
</dbReference>
<reference evidence="5 6" key="1">
    <citation type="journal article" date="2019" name="Nat. Ecol. Evol.">
        <title>Megaphylogeny resolves global patterns of mushroom evolution.</title>
        <authorList>
            <person name="Varga T."/>
            <person name="Krizsan K."/>
            <person name="Foldi C."/>
            <person name="Dima B."/>
            <person name="Sanchez-Garcia M."/>
            <person name="Sanchez-Ramirez S."/>
            <person name="Szollosi G.J."/>
            <person name="Szarkandi J.G."/>
            <person name="Papp V."/>
            <person name="Albert L."/>
            <person name="Andreopoulos W."/>
            <person name="Angelini C."/>
            <person name="Antonin V."/>
            <person name="Barry K.W."/>
            <person name="Bougher N.L."/>
            <person name="Buchanan P."/>
            <person name="Buyck B."/>
            <person name="Bense V."/>
            <person name="Catcheside P."/>
            <person name="Chovatia M."/>
            <person name="Cooper J."/>
            <person name="Damon W."/>
            <person name="Desjardin D."/>
            <person name="Finy P."/>
            <person name="Geml J."/>
            <person name="Haridas S."/>
            <person name="Hughes K."/>
            <person name="Justo A."/>
            <person name="Karasinski D."/>
            <person name="Kautmanova I."/>
            <person name="Kiss B."/>
            <person name="Kocsube S."/>
            <person name="Kotiranta H."/>
            <person name="LaButti K.M."/>
            <person name="Lechner B.E."/>
            <person name="Liimatainen K."/>
            <person name="Lipzen A."/>
            <person name="Lukacs Z."/>
            <person name="Mihaltcheva S."/>
            <person name="Morgado L.N."/>
            <person name="Niskanen T."/>
            <person name="Noordeloos M.E."/>
            <person name="Ohm R.A."/>
            <person name="Ortiz-Santana B."/>
            <person name="Ovrebo C."/>
            <person name="Racz N."/>
            <person name="Riley R."/>
            <person name="Savchenko A."/>
            <person name="Shiryaev A."/>
            <person name="Soop K."/>
            <person name="Spirin V."/>
            <person name="Szebenyi C."/>
            <person name="Tomsovsky M."/>
            <person name="Tulloss R.E."/>
            <person name="Uehling J."/>
            <person name="Grigoriev I.V."/>
            <person name="Vagvolgyi C."/>
            <person name="Papp T."/>
            <person name="Martin F.M."/>
            <person name="Miettinen O."/>
            <person name="Hibbett D.S."/>
            <person name="Nagy L.G."/>
        </authorList>
    </citation>
    <scope>NUCLEOTIDE SEQUENCE [LARGE SCALE GENOMIC DNA]</scope>
    <source>
        <strain evidence="5 6">FP101781</strain>
    </source>
</reference>
<evidence type="ECO:0000256" key="2">
    <source>
        <dbReference type="ARBA" id="ARBA00023027"/>
    </source>
</evidence>
<gene>
    <name evidence="5" type="ORF">FA13DRAFT_1832293</name>
</gene>
<keyword evidence="2" id="KW-0520">NAD</keyword>
<comment type="similarity">
    <text evidence="1">Belongs to the NAD(P)-dependent epimerase/dehydratase family.</text>
</comment>
<name>A0A4Y7SII5_COPMI</name>
<dbReference type="EMBL" id="QPFP01000112">
    <property type="protein sequence ID" value="TEB21394.1"/>
    <property type="molecule type" value="Genomic_DNA"/>
</dbReference>
<feature type="domain" description="Glycosyltransferase 2-like" evidence="3">
    <location>
        <begin position="633"/>
        <end position="740"/>
    </location>
</feature>
<organism evidence="5 6">
    <name type="scientific">Coprinellus micaceus</name>
    <name type="common">Glistening ink-cap mushroom</name>
    <name type="synonym">Coprinus micaceus</name>
    <dbReference type="NCBI Taxonomy" id="71717"/>
    <lineage>
        <taxon>Eukaryota</taxon>
        <taxon>Fungi</taxon>
        <taxon>Dikarya</taxon>
        <taxon>Basidiomycota</taxon>
        <taxon>Agaricomycotina</taxon>
        <taxon>Agaricomycetes</taxon>
        <taxon>Agaricomycetidae</taxon>
        <taxon>Agaricales</taxon>
        <taxon>Agaricineae</taxon>
        <taxon>Psathyrellaceae</taxon>
        <taxon>Coprinellus</taxon>
    </lineage>
</organism>
<dbReference type="Gene3D" id="3.90.550.10">
    <property type="entry name" value="Spore Coat Polysaccharide Biosynthesis Protein SpsA, Chain A"/>
    <property type="match status" value="1"/>
</dbReference>
<dbReference type="InterPro" id="IPR036291">
    <property type="entry name" value="NAD(P)-bd_dom_sf"/>
</dbReference>
<dbReference type="Gene3D" id="3.90.25.10">
    <property type="entry name" value="UDP-galactose 4-epimerase, domain 1"/>
    <property type="match status" value="1"/>
</dbReference>
<evidence type="ECO:0000313" key="5">
    <source>
        <dbReference type="EMBL" id="TEB21394.1"/>
    </source>
</evidence>